<comment type="caution">
    <text evidence="2">The sequence shown here is derived from an EMBL/GenBank/DDBJ whole genome shotgun (WGS) entry which is preliminary data.</text>
</comment>
<proteinExistence type="predicted"/>
<keyword evidence="3" id="KW-1185">Reference proteome</keyword>
<evidence type="ECO:0008006" key="4">
    <source>
        <dbReference type="Google" id="ProtNLM"/>
    </source>
</evidence>
<sequence>MTDPHRPSHDEPAYREARRAAVRAHHPDAGGDADRLMRALRDVDRRFGIVDREVAGPRSTPVDVVVVTTARRRALRLVRRAGRALPRRRAYVDITPPPRP</sequence>
<dbReference type="RefSeq" id="WP_222684733.1">
    <property type="nucleotide sequence ID" value="NZ_JABUBT010000006.1"/>
</dbReference>
<dbReference type="Proteomes" id="UP000825228">
    <property type="component" value="Unassembled WGS sequence"/>
</dbReference>
<evidence type="ECO:0000313" key="3">
    <source>
        <dbReference type="Proteomes" id="UP000825228"/>
    </source>
</evidence>
<evidence type="ECO:0000313" key="2">
    <source>
        <dbReference type="EMBL" id="MBY6367441.1"/>
    </source>
</evidence>
<reference evidence="2 3" key="1">
    <citation type="submission" date="2020-06" db="EMBL/GenBank/DDBJ databases">
        <title>Taxonomy, biology and ecology of Rhodococcus bacteria occurring in California pistachio and other woody hosts as revealed by genome sequence analyses.</title>
        <authorList>
            <person name="Gai Y."/>
            <person name="Riely B."/>
        </authorList>
    </citation>
    <scope>NUCLEOTIDE SEQUENCE [LARGE SCALE GENOMIC DNA]</scope>
    <source>
        <strain evidence="2 3">BP-281</strain>
    </source>
</reference>
<name>A0ABS7P4U1_9NOCA</name>
<dbReference type="EMBL" id="JABUBU010000010">
    <property type="protein sequence ID" value="MBY6367441.1"/>
    <property type="molecule type" value="Genomic_DNA"/>
</dbReference>
<accession>A0ABS7P4U1</accession>
<organism evidence="2 3">
    <name type="scientific">Rhodococcoides corynebacterioides</name>
    <dbReference type="NCBI Taxonomy" id="53972"/>
    <lineage>
        <taxon>Bacteria</taxon>
        <taxon>Bacillati</taxon>
        <taxon>Actinomycetota</taxon>
        <taxon>Actinomycetes</taxon>
        <taxon>Mycobacteriales</taxon>
        <taxon>Nocardiaceae</taxon>
        <taxon>Rhodococcoides</taxon>
    </lineage>
</organism>
<gene>
    <name evidence="2" type="ORF">HQ603_11800</name>
</gene>
<protein>
    <recommendedName>
        <fullName evidence="4">Molecular chaperone DnaJ</fullName>
    </recommendedName>
</protein>
<evidence type="ECO:0000256" key="1">
    <source>
        <dbReference type="SAM" id="MobiDB-lite"/>
    </source>
</evidence>
<feature type="region of interest" description="Disordered" evidence="1">
    <location>
        <begin position="1"/>
        <end position="33"/>
    </location>
</feature>